<evidence type="ECO:0000313" key="3">
    <source>
        <dbReference type="Proteomes" id="UP000317158"/>
    </source>
</evidence>
<evidence type="ECO:0000313" key="2">
    <source>
        <dbReference type="EMBL" id="RZN64156.1"/>
    </source>
</evidence>
<dbReference type="InterPro" id="IPR002912">
    <property type="entry name" value="ACT_dom"/>
</dbReference>
<dbReference type="PANTHER" id="PTHR40099:SF1">
    <property type="entry name" value="ACETOLACTATE SYNTHASE, SMALL SUBUNIT"/>
    <property type="match status" value="1"/>
</dbReference>
<dbReference type="PROSITE" id="PS51671">
    <property type="entry name" value="ACT"/>
    <property type="match status" value="1"/>
</dbReference>
<feature type="domain" description="ACT" evidence="1">
    <location>
        <begin position="8"/>
        <end position="82"/>
    </location>
</feature>
<organism evidence="2 3">
    <name type="scientific">Methanoliparum thermophilum</name>
    <dbReference type="NCBI Taxonomy" id="2491083"/>
    <lineage>
        <taxon>Archaea</taxon>
        <taxon>Methanobacteriati</taxon>
        <taxon>Methanobacteriota</taxon>
        <taxon>Candidatus Methanoliparia</taxon>
        <taxon>Candidatus Methanoliparales</taxon>
        <taxon>Candidatus Methanoliparaceae</taxon>
        <taxon>Candidatus Methanoliparum</taxon>
    </lineage>
</organism>
<dbReference type="Gene3D" id="3.30.2130.10">
    <property type="entry name" value="VC0802-like"/>
    <property type="match status" value="1"/>
</dbReference>
<proteinExistence type="predicted"/>
<dbReference type="Pfam" id="PF19571">
    <property type="entry name" value="ACT_8"/>
    <property type="match status" value="1"/>
</dbReference>
<dbReference type="EMBL" id="RXIF01000010">
    <property type="protein sequence ID" value="RZN64156.1"/>
    <property type="molecule type" value="Genomic_DNA"/>
</dbReference>
<sequence length="142" mass="15704">MKEHAIKQISIFLENKPGRLARLAKAIIDSGVNILALNIAEAGDFGIVRMLVDKPRIAYEELQKKGFTVSSTDVLGIKIKNEPGELYKISKALGDANINIDYAYAYSSNSEAYLILRVSNLNESILNIQKIGLELMDSSVFE</sequence>
<dbReference type="PANTHER" id="PTHR40099">
    <property type="entry name" value="ACETOLACTATE SYNTHASE, SMALL SUBUNIT"/>
    <property type="match status" value="1"/>
</dbReference>
<dbReference type="SUPFAM" id="SSF55021">
    <property type="entry name" value="ACT-like"/>
    <property type="match status" value="2"/>
</dbReference>
<comment type="caution">
    <text evidence="2">The sequence shown here is derived from an EMBL/GenBank/DDBJ whole genome shotgun (WGS) entry which is preliminary data.</text>
</comment>
<dbReference type="InterPro" id="IPR045865">
    <property type="entry name" value="ACT-like_dom_sf"/>
</dbReference>
<dbReference type="Proteomes" id="UP000317158">
    <property type="component" value="Unassembled WGS sequence"/>
</dbReference>
<accession>A0A520KRB2</accession>
<reference evidence="2 3" key="1">
    <citation type="journal article" date="2019" name="Nat. Microbiol.">
        <title>Wide diversity of methane and short-chain alkane metabolisms in uncultured archaea.</title>
        <authorList>
            <person name="Borrel G."/>
            <person name="Adam P.S."/>
            <person name="McKay L.J."/>
            <person name="Chen L.X."/>
            <person name="Sierra-Garcia I.N."/>
            <person name="Sieber C.M."/>
            <person name="Letourneur Q."/>
            <person name="Ghozlane A."/>
            <person name="Andersen G.L."/>
            <person name="Li W.J."/>
            <person name="Hallam S.J."/>
            <person name="Muyzer G."/>
            <person name="de Oliveira V.M."/>
            <person name="Inskeep W.P."/>
            <person name="Banfield J.F."/>
            <person name="Gribaldo S."/>
        </authorList>
    </citation>
    <scope>NUCLEOTIDE SEQUENCE [LARGE SCALE GENOMIC DNA]</scope>
    <source>
        <strain evidence="2">NM1a</strain>
    </source>
</reference>
<dbReference type="CDD" id="cd04908">
    <property type="entry name" value="ACT_Bt0572_1"/>
    <property type="match status" value="1"/>
</dbReference>
<evidence type="ECO:0000259" key="1">
    <source>
        <dbReference type="PROSITE" id="PS51671"/>
    </source>
</evidence>
<name>A0A520KRB2_METT2</name>
<protein>
    <submittedName>
        <fullName evidence="2">Acetolactate synthase</fullName>
    </submittedName>
</protein>
<dbReference type="AlphaFoldDB" id="A0A520KRB2"/>
<gene>
    <name evidence="2" type="ORF">EF806_05530</name>
</gene>
<dbReference type="InterPro" id="IPR045739">
    <property type="entry name" value="ACT_dom_pair"/>
</dbReference>